<dbReference type="InterPro" id="IPR000225">
    <property type="entry name" value="Armadillo"/>
</dbReference>
<organism evidence="9 10">
    <name type="scientific">Iris pallida</name>
    <name type="common">Sweet iris</name>
    <dbReference type="NCBI Taxonomy" id="29817"/>
    <lineage>
        <taxon>Eukaryota</taxon>
        <taxon>Viridiplantae</taxon>
        <taxon>Streptophyta</taxon>
        <taxon>Embryophyta</taxon>
        <taxon>Tracheophyta</taxon>
        <taxon>Spermatophyta</taxon>
        <taxon>Magnoliopsida</taxon>
        <taxon>Liliopsida</taxon>
        <taxon>Asparagales</taxon>
        <taxon>Iridaceae</taxon>
        <taxon>Iridoideae</taxon>
        <taxon>Irideae</taxon>
        <taxon>Iris</taxon>
    </lineage>
</organism>
<evidence type="ECO:0000256" key="7">
    <source>
        <dbReference type="SAM" id="MobiDB-lite"/>
    </source>
</evidence>
<keyword evidence="4" id="KW-0808">Transferase</keyword>
<dbReference type="Gene3D" id="1.25.10.10">
    <property type="entry name" value="Leucine-rich Repeat Variant"/>
    <property type="match status" value="1"/>
</dbReference>
<evidence type="ECO:0000256" key="4">
    <source>
        <dbReference type="ARBA" id="ARBA00022679"/>
    </source>
</evidence>
<dbReference type="AlphaFoldDB" id="A0AAX6HPF7"/>
<dbReference type="EMBL" id="JANAVB010007399">
    <property type="protein sequence ID" value="KAJ6842966.1"/>
    <property type="molecule type" value="Genomic_DNA"/>
</dbReference>
<comment type="pathway">
    <text evidence="2">Protein modification; protein ubiquitination.</text>
</comment>
<comment type="caution">
    <text evidence="9">The sequence shown here is derived from an EMBL/GenBank/DDBJ whole genome shotgun (WGS) entry which is preliminary data.</text>
</comment>
<evidence type="ECO:0000256" key="6">
    <source>
        <dbReference type="PROSITE-ProRule" id="PRU00259"/>
    </source>
</evidence>
<dbReference type="PANTHER" id="PTHR23315:SF253">
    <property type="entry name" value="U-BOX DOMAIN-CONTAINING PROTEIN 9"/>
    <property type="match status" value="1"/>
</dbReference>
<evidence type="ECO:0000313" key="9">
    <source>
        <dbReference type="EMBL" id="KAJ6842966.1"/>
    </source>
</evidence>
<dbReference type="SUPFAM" id="SSF48371">
    <property type="entry name" value="ARM repeat"/>
    <property type="match status" value="1"/>
</dbReference>
<keyword evidence="10" id="KW-1185">Reference proteome</keyword>
<dbReference type="PROSITE" id="PS51698">
    <property type="entry name" value="U_BOX"/>
    <property type="match status" value="1"/>
</dbReference>
<dbReference type="GO" id="GO:0061630">
    <property type="term" value="F:ubiquitin protein ligase activity"/>
    <property type="evidence" value="ECO:0007669"/>
    <property type="project" value="UniProtKB-EC"/>
</dbReference>
<dbReference type="PANTHER" id="PTHR23315">
    <property type="entry name" value="U BOX DOMAIN-CONTAINING"/>
    <property type="match status" value="1"/>
</dbReference>
<dbReference type="InterPro" id="IPR013083">
    <property type="entry name" value="Znf_RING/FYVE/PHD"/>
</dbReference>
<evidence type="ECO:0000256" key="2">
    <source>
        <dbReference type="ARBA" id="ARBA00004906"/>
    </source>
</evidence>
<dbReference type="Gene3D" id="3.30.40.10">
    <property type="entry name" value="Zinc/RING finger domain, C3HC4 (zinc finger)"/>
    <property type="match status" value="1"/>
</dbReference>
<comment type="catalytic activity">
    <reaction evidence="1">
        <text>S-ubiquitinyl-[E2 ubiquitin-conjugating enzyme]-L-cysteine + [acceptor protein]-L-lysine = [E2 ubiquitin-conjugating enzyme]-L-cysteine + N(6)-ubiquitinyl-[acceptor protein]-L-lysine.</text>
        <dbReference type="EC" id="2.3.2.27"/>
    </reaction>
</comment>
<dbReference type="Pfam" id="PF04564">
    <property type="entry name" value="U-box"/>
    <property type="match status" value="1"/>
</dbReference>
<dbReference type="Proteomes" id="UP001140949">
    <property type="component" value="Unassembled WGS sequence"/>
</dbReference>
<dbReference type="Pfam" id="PF00514">
    <property type="entry name" value="Arm"/>
    <property type="match status" value="1"/>
</dbReference>
<reference evidence="9" key="2">
    <citation type="submission" date="2023-04" db="EMBL/GenBank/DDBJ databases">
        <authorList>
            <person name="Bruccoleri R.E."/>
            <person name="Oakeley E.J."/>
            <person name="Faust A.-M."/>
            <person name="Dessus-Babus S."/>
            <person name="Altorfer M."/>
            <person name="Burckhardt D."/>
            <person name="Oertli M."/>
            <person name="Naumann U."/>
            <person name="Petersen F."/>
            <person name="Wong J."/>
        </authorList>
    </citation>
    <scope>NUCLEOTIDE SEQUENCE</scope>
    <source>
        <strain evidence="9">GSM-AAB239-AS_SAM_17_03QT</strain>
        <tissue evidence="9">Leaf</tissue>
    </source>
</reference>
<dbReference type="InterPro" id="IPR003613">
    <property type="entry name" value="Ubox_domain"/>
</dbReference>
<reference evidence="9" key="1">
    <citation type="journal article" date="2023" name="GigaByte">
        <title>Genome assembly of the bearded iris, Iris pallida Lam.</title>
        <authorList>
            <person name="Bruccoleri R.E."/>
            <person name="Oakeley E.J."/>
            <person name="Faust A.M.E."/>
            <person name="Altorfer M."/>
            <person name="Dessus-Babus S."/>
            <person name="Burckhardt D."/>
            <person name="Oertli M."/>
            <person name="Naumann U."/>
            <person name="Petersen F."/>
            <person name="Wong J."/>
        </authorList>
    </citation>
    <scope>NUCLEOTIDE SEQUENCE</scope>
    <source>
        <strain evidence="9">GSM-AAB239-AS_SAM_17_03QT</strain>
    </source>
</reference>
<sequence>MKEASAAAMEKSSSAGVASSRAAMELQRLVKAIVEEEEEGDGKSVETYEEASRALSALKDLSFGTNGSRNQRDSAVPEHFLCPISSEIMRDPVVLSSGQTYDRPYIEQWLSSGNRTCPKSQQILTSLTLTPNHLVRAMISHWCSKHGMALPPRTGNNLDGALVTADECAELDSLLKKLSSSSSSEKKLAAKELRLRTRLQSSSRTLVGRNPDALPKLLCLLSSSTLDAGLQEDAVTVILNLSIEDGNKKSVGENAEAILLLIEALTTGINMQTRGNAAAALFTLSSLDSNKTKIVQLGAMEPLVDLLEHGSLSAKKDAGSAIFNLCTLRENRAVAAGEGVAGVSLRLMKQGLLVAESLALLALLSSYQEVAEELAEDGGVACLLRIVRESPCARNKENATVVLYSICVDHRRKLKEVKEEEHLHGTLSDLESAGTPRARRKAAGLLDRLRRTGLNTHYSC</sequence>
<dbReference type="SMART" id="SM00185">
    <property type="entry name" value="ARM"/>
    <property type="match status" value="4"/>
</dbReference>
<feature type="domain" description="U-box" evidence="8">
    <location>
        <begin position="75"/>
        <end position="149"/>
    </location>
</feature>
<dbReference type="SUPFAM" id="SSF57850">
    <property type="entry name" value="RING/U-box"/>
    <property type="match status" value="1"/>
</dbReference>
<dbReference type="SMART" id="SM00504">
    <property type="entry name" value="Ubox"/>
    <property type="match status" value="1"/>
</dbReference>
<dbReference type="PROSITE" id="PS50176">
    <property type="entry name" value="ARM_REPEAT"/>
    <property type="match status" value="1"/>
</dbReference>
<keyword evidence="5" id="KW-0833">Ubl conjugation pathway</keyword>
<gene>
    <name evidence="9" type="ORF">M6B38_299475</name>
</gene>
<dbReference type="EC" id="2.3.2.27" evidence="3"/>
<evidence type="ECO:0000256" key="3">
    <source>
        <dbReference type="ARBA" id="ARBA00012483"/>
    </source>
</evidence>
<proteinExistence type="predicted"/>
<dbReference type="InterPro" id="IPR045210">
    <property type="entry name" value="RING-Ubox_PUB"/>
</dbReference>
<protein>
    <recommendedName>
        <fullName evidence="3">RING-type E3 ubiquitin transferase</fullName>
        <ecNumber evidence="3">2.3.2.27</ecNumber>
    </recommendedName>
</protein>
<dbReference type="CDD" id="cd16664">
    <property type="entry name" value="RING-Ubox_PUB"/>
    <property type="match status" value="1"/>
</dbReference>
<name>A0AAX6HPF7_IRIPA</name>
<dbReference type="InterPro" id="IPR016024">
    <property type="entry name" value="ARM-type_fold"/>
</dbReference>
<feature type="repeat" description="ARM" evidence="6">
    <location>
        <begin position="212"/>
        <end position="251"/>
    </location>
</feature>
<dbReference type="InterPro" id="IPR011989">
    <property type="entry name" value="ARM-like"/>
</dbReference>
<dbReference type="GO" id="GO:0016567">
    <property type="term" value="P:protein ubiquitination"/>
    <property type="evidence" value="ECO:0007669"/>
    <property type="project" value="InterPro"/>
</dbReference>
<feature type="region of interest" description="Disordered" evidence="7">
    <location>
        <begin position="1"/>
        <end position="21"/>
    </location>
</feature>
<evidence type="ECO:0000256" key="1">
    <source>
        <dbReference type="ARBA" id="ARBA00000900"/>
    </source>
</evidence>
<evidence type="ECO:0000313" key="10">
    <source>
        <dbReference type="Proteomes" id="UP001140949"/>
    </source>
</evidence>
<evidence type="ECO:0000259" key="8">
    <source>
        <dbReference type="PROSITE" id="PS51698"/>
    </source>
</evidence>
<evidence type="ECO:0000256" key="5">
    <source>
        <dbReference type="ARBA" id="ARBA00022786"/>
    </source>
</evidence>
<accession>A0AAX6HPF7</accession>